<dbReference type="InterPro" id="IPR036116">
    <property type="entry name" value="FN3_sf"/>
</dbReference>
<evidence type="ECO:0000259" key="5">
    <source>
        <dbReference type="PROSITE" id="PS50853"/>
    </source>
</evidence>
<dbReference type="CDD" id="cd17039">
    <property type="entry name" value="Ubl_ubiquitin_like"/>
    <property type="match status" value="1"/>
</dbReference>
<dbReference type="CDD" id="cd03143">
    <property type="entry name" value="A4_beta-galactosidase_middle_domain"/>
    <property type="match status" value="1"/>
</dbReference>
<evidence type="ECO:0000313" key="6">
    <source>
        <dbReference type="EMBL" id="MBC2607313.1"/>
    </source>
</evidence>
<dbReference type="CDD" id="cd00063">
    <property type="entry name" value="FN3"/>
    <property type="match status" value="4"/>
</dbReference>
<dbReference type="InterPro" id="IPR029071">
    <property type="entry name" value="Ubiquitin-like_domsf"/>
</dbReference>
<feature type="domain" description="Fibronectin type-III" evidence="5">
    <location>
        <begin position="1387"/>
        <end position="1480"/>
    </location>
</feature>
<organism evidence="6 7">
    <name type="scientific">Pelagicoccus albus</name>
    <dbReference type="NCBI Taxonomy" id="415222"/>
    <lineage>
        <taxon>Bacteria</taxon>
        <taxon>Pseudomonadati</taxon>
        <taxon>Verrucomicrobiota</taxon>
        <taxon>Opitutia</taxon>
        <taxon>Puniceicoccales</taxon>
        <taxon>Pelagicoccaceae</taxon>
        <taxon>Pelagicoccus</taxon>
    </lineage>
</organism>
<feature type="domain" description="Fibronectin type-III" evidence="5">
    <location>
        <begin position="1086"/>
        <end position="1179"/>
    </location>
</feature>
<evidence type="ECO:0008006" key="8">
    <source>
        <dbReference type="Google" id="ProtNLM"/>
    </source>
</evidence>
<dbReference type="InterPro" id="IPR013783">
    <property type="entry name" value="Ig-like_fold"/>
</dbReference>
<sequence length="1691" mass="181276">MATDKRRLLLLVFTALATFLQISKAGSNPPHPEGLLLRGFESEAALNRRGDQAVLNGVSTTIRVDAAGELSSSVSANDLSPLVEWYQDREQYYSAYGDFAPGIASAIGYTTTISDSGKTLDLDGNTSSPSIFTTETYDAIVTVAKGYVDAGVDAIHYDTAWVTGDAGPFDATTMVDFRTWLNARYSEATLQSYVDASYDASTFDYGAFLRSKSVTKDNYGSATISSVPLGQTKHWRLWHAFLRYKEREVISALVNEVNTYAQSELGREIGFYFNRYGFIHRPADRWFLAEYASGDLGETHFTGESWEFADGINLEPVYRAALKTYDNRFESWNSPPATNNAVQSVFLAEALANNGVATWEDDYPATASVARLAKQFESQLDLDTVSEAAIFYPLATVLHNQPGQTGSDPGTLGGDHYWYLGLGYILQDLEINYDVAFAGDDLGMADSFSSSDISTYDVVFVSEAIQVTDSQFTELMDYVNGGGTLIVSGTNCLRYDELGDDQSSTRTYDSKTWTQLLGSVGNTSIGSGTLKVVSLDPWGSYGYTEQPSSSTLTTIVSSIESALPSGLERTTSSASGDVRILRYSDSSDDSEVYHLINYTFNEAGTAVTSQTSFTVSFPTPSSYVGTPTASYASSADSAATTLTITDLGGGMSQVTIPTLGYWGILRIGSALTETEHPNIEPIAYFDSLFSYEVFGSSSTKTLTYSAFDDDEISSLQVYYSEKDLDTGLFGPWTASQTIAGTGTNELSDATVEYSFPSEGHFRLQIVATDSDAAANELLGSDAYDTEAGYDTTAVDRSSLVVSELLGIPDGTVTTEPLTPSFSFTGQVDPISGFGQYNWSWNNGGNTIDGGGDNLTETVILPSLPAMVEGEYGEYELSLRFQNGAEIWDDSESVFSIIYTVIPTYNGSEEDRDATDGESVAFNLDYTNPYGDVSIQWYKDGAAMSGETGDTLDLGTVDSDDSATYHATIANPAGSITSTDFNLSVTTPLEITSQPAGAIISEGDSFSVTVEARGTGTLSYQWTLEGVDISGATSATYSISSAVRATHHGHYRAVVTDDLTSVTSNGAFVQISNQPSGGGESGEAPSAPINLSATDNGTDAVTLSWQDTSTNETGFALERKEEGSSTWVSVSSGIPANDTQFIDATDIGSTSYEYRIKATGSSSDSDYSNVALVSRSSGPAPLATPTSLSASDNTAHVRLTWTDNATSETGYTIERKLESESSWSVVATIGENSQAFTDPIDIGTSSYEYRVKATDATDSSDYSNVAAVSRESGSGGESDPAPTAPASLDAVDQNTQVSLTWDDLSDNETGFALERKEEGSSTWVSVSDSIPADQEQFIDVTDIGSTTYEYRIKATGSTSDSDYSNVASLTRSSSGESGEGGESEEPTPPTAPANLAAVDGTAFVSLSWNDLSHDETGFSIQRRVQGETTWTQVSTTAENVSSYQDNIDIGDETYEYRVAADKDSVASDYSNVATVTRVHTGTSLGLSLIADIEMPLVITLDSSDTADTLRSTIATELQVSAESLRLFVGATELTDPTQTLTDIGLSHGNQLTAIQADDTATSNYANWSLSTMGDTLSDRLPEEDANNDGVSNYLHYAFGTSPLLENPSANLVAISVEGEFASLSFRRNKNASDIEFAVEVLDENSGTWSEISSSELSETTYETEDEAIETVVIEINRTLDRSVLLRLKVSRK</sequence>
<reference evidence="6 7" key="1">
    <citation type="submission" date="2020-07" db="EMBL/GenBank/DDBJ databases">
        <authorList>
            <person name="Feng X."/>
        </authorList>
    </citation>
    <scope>NUCLEOTIDE SEQUENCE [LARGE SCALE GENOMIC DNA]</scope>
    <source>
        <strain evidence="6 7">JCM23202</strain>
    </source>
</reference>
<feature type="domain" description="Ubiquitin-like" evidence="3">
    <location>
        <begin position="1481"/>
        <end position="1553"/>
    </location>
</feature>
<dbReference type="SUPFAM" id="SSF48726">
    <property type="entry name" value="Immunoglobulin"/>
    <property type="match status" value="2"/>
</dbReference>
<dbReference type="PROSITE" id="PS50853">
    <property type="entry name" value="FN3"/>
    <property type="match status" value="3"/>
</dbReference>
<dbReference type="SUPFAM" id="SSF49265">
    <property type="entry name" value="Fibronectin type III"/>
    <property type="match status" value="3"/>
</dbReference>
<dbReference type="InterPro" id="IPR003961">
    <property type="entry name" value="FN3_dom"/>
</dbReference>
<dbReference type="Gene3D" id="2.60.40.10">
    <property type="entry name" value="Immunoglobulins"/>
    <property type="match status" value="6"/>
</dbReference>
<name>A0A7X1B7W9_9BACT</name>
<evidence type="ECO:0000256" key="1">
    <source>
        <dbReference type="ARBA" id="ARBA00022737"/>
    </source>
</evidence>
<evidence type="ECO:0000259" key="3">
    <source>
        <dbReference type="PROSITE" id="PS50053"/>
    </source>
</evidence>
<dbReference type="InterPro" id="IPR050964">
    <property type="entry name" value="Striated_Muscle_Regulatory"/>
</dbReference>
<evidence type="ECO:0000256" key="2">
    <source>
        <dbReference type="SAM" id="MobiDB-lite"/>
    </source>
</evidence>
<dbReference type="SMART" id="SM00060">
    <property type="entry name" value="FN3"/>
    <property type="match status" value="4"/>
</dbReference>
<dbReference type="RefSeq" id="WP_185661162.1">
    <property type="nucleotide sequence ID" value="NZ_CAWPOO010000012.1"/>
</dbReference>
<keyword evidence="1" id="KW-0677">Repeat</keyword>
<feature type="domain" description="Fibronectin type-III" evidence="5">
    <location>
        <begin position="1280"/>
        <end position="1374"/>
    </location>
</feature>
<dbReference type="InterPro" id="IPR003599">
    <property type="entry name" value="Ig_sub"/>
</dbReference>
<proteinExistence type="predicted"/>
<evidence type="ECO:0000259" key="4">
    <source>
        <dbReference type="PROSITE" id="PS50835"/>
    </source>
</evidence>
<accession>A0A7X1B7W9</accession>
<dbReference type="SUPFAM" id="SSF54236">
    <property type="entry name" value="Ubiquitin-like"/>
    <property type="match status" value="1"/>
</dbReference>
<comment type="caution">
    <text evidence="6">The sequence shown here is derived from an EMBL/GenBank/DDBJ whole genome shotgun (WGS) entry which is preliminary data.</text>
</comment>
<keyword evidence="7" id="KW-1185">Reference proteome</keyword>
<gene>
    <name evidence="6" type="ORF">H5P27_14775</name>
</gene>
<evidence type="ECO:0000313" key="7">
    <source>
        <dbReference type="Proteomes" id="UP000526501"/>
    </source>
</evidence>
<dbReference type="PANTHER" id="PTHR13817:SF151">
    <property type="entry name" value="TITIN"/>
    <property type="match status" value="1"/>
</dbReference>
<feature type="domain" description="Ig-like" evidence="4">
    <location>
        <begin position="902"/>
        <end position="983"/>
    </location>
</feature>
<dbReference type="PANTHER" id="PTHR13817">
    <property type="entry name" value="TITIN"/>
    <property type="match status" value="1"/>
</dbReference>
<dbReference type="InterPro" id="IPR036179">
    <property type="entry name" value="Ig-like_dom_sf"/>
</dbReference>
<dbReference type="Gene3D" id="3.40.50.880">
    <property type="match status" value="1"/>
</dbReference>
<dbReference type="InterPro" id="IPR000626">
    <property type="entry name" value="Ubiquitin-like_dom"/>
</dbReference>
<dbReference type="EMBL" id="JACHVC010000012">
    <property type="protein sequence ID" value="MBC2607313.1"/>
    <property type="molecule type" value="Genomic_DNA"/>
</dbReference>
<protein>
    <recommendedName>
        <fullName evidence="8">Fibronectin type III domain-containing protein</fullName>
    </recommendedName>
</protein>
<feature type="region of interest" description="Disordered" evidence="2">
    <location>
        <begin position="1259"/>
        <end position="1288"/>
    </location>
</feature>
<feature type="compositionally biased region" description="Polar residues" evidence="2">
    <location>
        <begin position="1355"/>
        <end position="1370"/>
    </location>
</feature>
<dbReference type="PROSITE" id="PS50835">
    <property type="entry name" value="IG_LIKE"/>
    <property type="match status" value="1"/>
</dbReference>
<dbReference type="InterPro" id="IPR029062">
    <property type="entry name" value="Class_I_gatase-like"/>
</dbReference>
<dbReference type="SMART" id="SM00409">
    <property type="entry name" value="IG"/>
    <property type="match status" value="2"/>
</dbReference>
<feature type="region of interest" description="Disordered" evidence="2">
    <location>
        <begin position="1355"/>
        <end position="1392"/>
    </location>
</feature>
<dbReference type="Proteomes" id="UP000526501">
    <property type="component" value="Unassembled WGS sequence"/>
</dbReference>
<dbReference type="PROSITE" id="PS50053">
    <property type="entry name" value="UBIQUITIN_2"/>
    <property type="match status" value="1"/>
</dbReference>
<dbReference type="InterPro" id="IPR007110">
    <property type="entry name" value="Ig-like_dom"/>
</dbReference>